<dbReference type="Proteomes" id="UP001185028">
    <property type="component" value="Unassembled WGS sequence"/>
</dbReference>
<evidence type="ECO:0008006" key="3">
    <source>
        <dbReference type="Google" id="ProtNLM"/>
    </source>
</evidence>
<dbReference type="EMBL" id="JAVDQH010000017">
    <property type="protein sequence ID" value="MDR6245700.1"/>
    <property type="molecule type" value="Genomic_DNA"/>
</dbReference>
<keyword evidence="2" id="KW-1185">Reference proteome</keyword>
<comment type="caution">
    <text evidence="1">The sequence shown here is derived from an EMBL/GenBank/DDBJ whole genome shotgun (WGS) entry which is preliminary data.</text>
</comment>
<proteinExistence type="predicted"/>
<gene>
    <name evidence="1" type="ORF">JOC58_003613</name>
</gene>
<reference evidence="1 2" key="1">
    <citation type="submission" date="2023-07" db="EMBL/GenBank/DDBJ databases">
        <title>Genomic Encyclopedia of Type Strains, Phase IV (KMG-IV): sequencing the most valuable type-strain genomes for metagenomic binning, comparative biology and taxonomic classification.</title>
        <authorList>
            <person name="Goeker M."/>
        </authorList>
    </citation>
    <scope>NUCLEOTIDE SEQUENCE [LARGE SCALE GENOMIC DNA]</scope>
    <source>
        <strain evidence="1 2">DSM 22170</strain>
    </source>
</reference>
<sequence length="95" mass="11493">MLEDAERKLLRVLFNFFVKNRRMPVWQELTAITGKHRADLIRTLLSLERQQYIVWTRRESPHTVLLIEGWERRERLPARHRITSGSAGISYWTQY</sequence>
<accession>A0ABU1J2G2</accession>
<protein>
    <recommendedName>
        <fullName evidence="3">MarR family transcriptional regulator</fullName>
    </recommendedName>
</protein>
<dbReference type="RefSeq" id="WP_188776424.1">
    <property type="nucleotide sequence ID" value="NZ_BMMB01000006.1"/>
</dbReference>
<organism evidence="1 2">
    <name type="scientific">Paenibacillus hunanensis</name>
    <dbReference type="NCBI Taxonomy" id="539262"/>
    <lineage>
        <taxon>Bacteria</taxon>
        <taxon>Bacillati</taxon>
        <taxon>Bacillota</taxon>
        <taxon>Bacilli</taxon>
        <taxon>Bacillales</taxon>
        <taxon>Paenibacillaceae</taxon>
        <taxon>Paenibacillus</taxon>
    </lineage>
</organism>
<evidence type="ECO:0000313" key="2">
    <source>
        <dbReference type="Proteomes" id="UP001185028"/>
    </source>
</evidence>
<evidence type="ECO:0000313" key="1">
    <source>
        <dbReference type="EMBL" id="MDR6245700.1"/>
    </source>
</evidence>
<name>A0ABU1J2G2_9BACL</name>